<dbReference type="SUPFAM" id="SSF56112">
    <property type="entry name" value="Protein kinase-like (PK-like)"/>
    <property type="match status" value="1"/>
</dbReference>
<dbReference type="InterPro" id="IPR006748">
    <property type="entry name" value="NH2Glyco/OHUrea_AB-resist_kin"/>
</dbReference>
<proteinExistence type="predicted"/>
<dbReference type="GO" id="GO:0016773">
    <property type="term" value="F:phosphotransferase activity, alcohol group as acceptor"/>
    <property type="evidence" value="ECO:0007669"/>
    <property type="project" value="InterPro"/>
</dbReference>
<gene>
    <name evidence="1" type="ORF">JDO7802_01875</name>
</gene>
<dbReference type="STRING" id="420998.JDO7802_01875"/>
<sequence length="280" mass="30434">MNQIGAPPPTEILSDFGVFDPVAVSSNRSAQIWKVRLDAGGFGALKIYAVPDMGNERSGFAYLAALPDGAAAKVVRTRRNVALLRWLEEPSLGDRFRDGHCADADGALGRIARRLGQDIPQSLVLPPLAPWFADLTGLRLSTARSAAFRQAIARAVRLADDLINTQTAIGPLHGDLHHDNVIATPDGDMAFDAKGILGERTFELANAFRNPKGVPKLRGDRQLIEQRADRWHRDLDVDRGRLLAWAAAKCALSIVWTLDGSSSDEADLPHLRALLDAAER</sequence>
<dbReference type="Proteomes" id="UP000049222">
    <property type="component" value="Unassembled WGS sequence"/>
</dbReference>
<dbReference type="InterPro" id="IPR011009">
    <property type="entry name" value="Kinase-like_dom_sf"/>
</dbReference>
<organism evidence="1 2">
    <name type="scientific">Jannaschia donghaensis</name>
    <dbReference type="NCBI Taxonomy" id="420998"/>
    <lineage>
        <taxon>Bacteria</taxon>
        <taxon>Pseudomonadati</taxon>
        <taxon>Pseudomonadota</taxon>
        <taxon>Alphaproteobacteria</taxon>
        <taxon>Rhodobacterales</taxon>
        <taxon>Roseobacteraceae</taxon>
        <taxon>Jannaschia</taxon>
    </lineage>
</organism>
<dbReference type="RefSeq" id="WP_055084935.1">
    <property type="nucleotide sequence ID" value="NZ_CXSU01000012.1"/>
</dbReference>
<keyword evidence="2" id="KW-1185">Reference proteome</keyword>
<dbReference type="GO" id="GO:0019748">
    <property type="term" value="P:secondary metabolic process"/>
    <property type="evidence" value="ECO:0007669"/>
    <property type="project" value="InterPro"/>
</dbReference>
<accession>A0A0M6YHM5</accession>
<reference evidence="1 2" key="1">
    <citation type="submission" date="2015-07" db="EMBL/GenBank/DDBJ databases">
        <authorList>
            <person name="Noorani M."/>
        </authorList>
    </citation>
    <scope>NUCLEOTIDE SEQUENCE [LARGE SCALE GENOMIC DNA]</scope>
    <source>
        <strain evidence="1 2">CECT 7802</strain>
    </source>
</reference>
<keyword evidence="1" id="KW-0418">Kinase</keyword>
<dbReference type="AlphaFoldDB" id="A0A0M6YHM5"/>
<evidence type="ECO:0000313" key="2">
    <source>
        <dbReference type="Proteomes" id="UP000049222"/>
    </source>
</evidence>
<dbReference type="Gene3D" id="1.10.510.10">
    <property type="entry name" value="Transferase(Phosphotransferase) domain 1"/>
    <property type="match status" value="1"/>
</dbReference>
<protein>
    <submittedName>
        <fullName evidence="1">Aminoglycoside/hydroxyurea antibiotic resistance kinase</fullName>
    </submittedName>
</protein>
<dbReference type="GO" id="GO:0016301">
    <property type="term" value="F:kinase activity"/>
    <property type="evidence" value="ECO:0007669"/>
    <property type="project" value="UniProtKB-KW"/>
</dbReference>
<dbReference type="Pfam" id="PF04655">
    <property type="entry name" value="APH_6_hur"/>
    <property type="match status" value="1"/>
</dbReference>
<dbReference type="EMBL" id="CXSU01000012">
    <property type="protein sequence ID" value="CTQ49858.1"/>
    <property type="molecule type" value="Genomic_DNA"/>
</dbReference>
<evidence type="ECO:0000313" key="1">
    <source>
        <dbReference type="EMBL" id="CTQ49858.1"/>
    </source>
</evidence>
<name>A0A0M6YHM5_9RHOB</name>
<keyword evidence="1" id="KW-0808">Transferase</keyword>